<keyword evidence="2" id="KW-0732">Signal</keyword>
<feature type="compositionally biased region" description="Polar residues" evidence="1">
    <location>
        <begin position="45"/>
        <end position="60"/>
    </location>
</feature>
<proteinExistence type="predicted"/>
<dbReference type="Proteomes" id="UP000594262">
    <property type="component" value="Unplaced"/>
</dbReference>
<feature type="region of interest" description="Disordered" evidence="1">
    <location>
        <begin position="321"/>
        <end position="346"/>
    </location>
</feature>
<sequence length="503" mass="59995">MLTRLLFFVALINISLSSVLYRDEYGNLVRYEGRNDQLNVYQRPNQQQPSDTYYRQNRAPSPNDYYRRKQLDDFFKQLERNADNRLPHRQQGWGDARKNPEETVELGKPLTNKDVSKSKDNAEKAKVVIPEDSLKAKKAETVSKDSNKPSPNLSKKLKVEDHAVEKKINKAVPEKKKDAVQKKVGKEKYVDSLFDDEDLVEEKKETTNKDEVKKTVSKDEVKKTISKDEVKKTVSKDEVKKTISKDEVKSSTKDETKKSSKDAPKAPEDKKEVESDVPKKVQLKVADPKKSSNLKIIKLNDSDKFKKIDHLFKDLFKKDELPSTKDSARPTRYDNLIPKKSDGKLSDHQQKLYDEYRRMLDERFNRLNQRDQAMRAQRYDNRRPVYSDPRRQQQYKQIRQRLSQQYDTPHNRLLFNNRFNDYQRHQDDVRRYDLDQRRRSLIEDYRKRLTNDFQQQMNHHDYPRQQERRWGDAPARHNPLYIPQQGQERNYRFDTVQRRPKYI</sequence>
<feature type="compositionally biased region" description="Basic and acidic residues" evidence="1">
    <location>
        <begin position="132"/>
        <end position="147"/>
    </location>
</feature>
<name>A0A7M5XEN1_9CNID</name>
<feature type="compositionally biased region" description="Basic and acidic residues" evidence="1">
    <location>
        <begin position="201"/>
        <end position="279"/>
    </location>
</feature>
<feature type="compositionally biased region" description="Basic and acidic residues" evidence="1">
    <location>
        <begin position="114"/>
        <end position="126"/>
    </location>
</feature>
<reference evidence="3" key="1">
    <citation type="submission" date="2021-01" db="UniProtKB">
        <authorList>
            <consortium name="EnsemblMetazoa"/>
        </authorList>
    </citation>
    <scope>IDENTIFICATION</scope>
</reference>
<feature type="chain" id="PRO_5029586255" evidence="2">
    <location>
        <begin position="18"/>
        <end position="503"/>
    </location>
</feature>
<dbReference type="AlphaFoldDB" id="A0A7M5XEN1"/>
<dbReference type="EnsemblMetazoa" id="CLYHEMT022146.1">
    <property type="protein sequence ID" value="CLYHEMP022146.1"/>
    <property type="gene ID" value="CLYHEMG022146"/>
</dbReference>
<accession>A0A7M5XEN1</accession>
<feature type="region of interest" description="Disordered" evidence="1">
    <location>
        <begin position="45"/>
        <end position="65"/>
    </location>
</feature>
<keyword evidence="4" id="KW-1185">Reference proteome</keyword>
<evidence type="ECO:0000256" key="2">
    <source>
        <dbReference type="SAM" id="SignalP"/>
    </source>
</evidence>
<evidence type="ECO:0000313" key="3">
    <source>
        <dbReference type="EnsemblMetazoa" id="CLYHEMP022146.1"/>
    </source>
</evidence>
<dbReference type="GeneID" id="136799691"/>
<dbReference type="RefSeq" id="XP_066912505.1">
    <property type="nucleotide sequence ID" value="XM_067056404.1"/>
</dbReference>
<feature type="signal peptide" evidence="2">
    <location>
        <begin position="1"/>
        <end position="17"/>
    </location>
</feature>
<feature type="region of interest" description="Disordered" evidence="1">
    <location>
        <begin position="80"/>
        <end position="162"/>
    </location>
</feature>
<organism evidence="3 4">
    <name type="scientific">Clytia hemisphaerica</name>
    <dbReference type="NCBI Taxonomy" id="252671"/>
    <lineage>
        <taxon>Eukaryota</taxon>
        <taxon>Metazoa</taxon>
        <taxon>Cnidaria</taxon>
        <taxon>Hydrozoa</taxon>
        <taxon>Hydroidolina</taxon>
        <taxon>Leptothecata</taxon>
        <taxon>Obeliida</taxon>
        <taxon>Clytiidae</taxon>
        <taxon>Clytia</taxon>
    </lineage>
</organism>
<evidence type="ECO:0000313" key="4">
    <source>
        <dbReference type="Proteomes" id="UP000594262"/>
    </source>
</evidence>
<evidence type="ECO:0000256" key="1">
    <source>
        <dbReference type="SAM" id="MobiDB-lite"/>
    </source>
</evidence>
<feature type="region of interest" description="Disordered" evidence="1">
    <location>
        <begin position="197"/>
        <end position="292"/>
    </location>
</feature>
<protein>
    <submittedName>
        <fullName evidence="3">Uncharacterized protein</fullName>
    </submittedName>
</protein>